<evidence type="ECO:0000256" key="1">
    <source>
        <dbReference type="SAM" id="MobiDB-lite"/>
    </source>
</evidence>
<proteinExistence type="predicted"/>
<feature type="region of interest" description="Disordered" evidence="1">
    <location>
        <begin position="114"/>
        <end position="145"/>
    </location>
</feature>
<dbReference type="EMBL" id="JAKNJB010000006">
    <property type="protein sequence ID" value="MCG4526404.1"/>
    <property type="molecule type" value="Genomic_DNA"/>
</dbReference>
<gene>
    <name evidence="2" type="ORF">L0P79_04850</name>
</gene>
<protein>
    <submittedName>
        <fullName evidence="2">Uncharacterized protein</fullName>
    </submittedName>
</protein>
<dbReference type="RefSeq" id="WP_238073424.1">
    <property type="nucleotide sequence ID" value="NZ_JAKNJB010000006.1"/>
</dbReference>
<sequence length="294" mass="32036">MASTHYFICRTSPFLVLGPEKWLSHKELAEGKCPIYVFPDSKTAQTVQSSLPSTVKHGSTIRAQEFIEEALQVRFVSGLGFVHVELPPSGPSYSEPLPKEALMRYSLPAWANKAPDKGTAGTTKPSAEQAAAANQPPSEPQPGATPAMATLLEATTEPGCDTTKGNDSVALSDDLLAVLERYMELKIVLAPSLSPALSSVEKEITDELHFVEFANANAADGYKSFRRLQELRLKRRAIKDTDLVAHILGKLLSSVTPDSLSAAKRDIDGMKNRKYRVRAPETFQHEMKGGTMVI</sequence>
<accession>A0ABS9M6I3</accession>
<evidence type="ECO:0000313" key="2">
    <source>
        <dbReference type="EMBL" id="MCG4526404.1"/>
    </source>
</evidence>
<keyword evidence="3" id="KW-1185">Reference proteome</keyword>
<name>A0ABS9M6I3_9FIRM</name>
<comment type="caution">
    <text evidence="2">The sequence shown here is derived from an EMBL/GenBank/DDBJ whole genome shotgun (WGS) entry which is preliminary data.</text>
</comment>
<reference evidence="2 3" key="1">
    <citation type="submission" date="2022-01" db="EMBL/GenBank/DDBJ databases">
        <title>Collection of gut derived symbiotic bacterial strains cultured from healthy donors.</title>
        <authorList>
            <person name="Lin H."/>
            <person name="Kohout C."/>
            <person name="Waligurski E."/>
            <person name="Pamer E.G."/>
        </authorList>
    </citation>
    <scope>NUCLEOTIDE SEQUENCE [LARGE SCALE GENOMIC DNA]</scope>
    <source>
        <strain evidence="2 3">DFI.3.7</strain>
    </source>
</reference>
<evidence type="ECO:0000313" key="3">
    <source>
        <dbReference type="Proteomes" id="UP001200313"/>
    </source>
</evidence>
<organism evidence="2 3">
    <name type="scientific">Intestinimonas massiliensis</name>
    <name type="common">ex Afouda et al. 2020</name>
    <dbReference type="NCBI Taxonomy" id="1673721"/>
    <lineage>
        <taxon>Bacteria</taxon>
        <taxon>Bacillati</taxon>
        <taxon>Bacillota</taxon>
        <taxon>Clostridia</taxon>
        <taxon>Eubacteriales</taxon>
        <taxon>Intestinimonas</taxon>
    </lineage>
</organism>
<dbReference type="Proteomes" id="UP001200313">
    <property type="component" value="Unassembled WGS sequence"/>
</dbReference>